<organism evidence="2">
    <name type="scientific">bioreactor metagenome</name>
    <dbReference type="NCBI Taxonomy" id="1076179"/>
    <lineage>
        <taxon>unclassified sequences</taxon>
        <taxon>metagenomes</taxon>
        <taxon>ecological metagenomes</taxon>
    </lineage>
</organism>
<dbReference type="SUPFAM" id="SSF56784">
    <property type="entry name" value="HAD-like"/>
    <property type="match status" value="1"/>
</dbReference>
<gene>
    <name evidence="2" type="ORF">SDC9_145769</name>
</gene>
<dbReference type="PRINTS" id="PR00413">
    <property type="entry name" value="HADHALOGNASE"/>
</dbReference>
<dbReference type="SFLD" id="SFLDG01129">
    <property type="entry name" value="C1.5:_HAD__Beta-PGM__Phosphata"/>
    <property type="match status" value="1"/>
</dbReference>
<reference evidence="2" key="1">
    <citation type="submission" date="2019-08" db="EMBL/GenBank/DDBJ databases">
        <authorList>
            <person name="Kucharzyk K."/>
            <person name="Murdoch R.W."/>
            <person name="Higgins S."/>
            <person name="Loffler F."/>
        </authorList>
    </citation>
    <scope>NUCLEOTIDE SEQUENCE</scope>
</reference>
<dbReference type="InterPro" id="IPR036412">
    <property type="entry name" value="HAD-like_sf"/>
</dbReference>
<evidence type="ECO:0000256" key="1">
    <source>
        <dbReference type="SAM" id="MobiDB-lite"/>
    </source>
</evidence>
<dbReference type="Pfam" id="PF00702">
    <property type="entry name" value="Hydrolase"/>
    <property type="match status" value="1"/>
</dbReference>
<evidence type="ECO:0000313" key="2">
    <source>
        <dbReference type="EMBL" id="MPM98581.1"/>
    </source>
</evidence>
<dbReference type="CDD" id="cd02603">
    <property type="entry name" value="HAD_sEH-N_like"/>
    <property type="match status" value="1"/>
</dbReference>
<dbReference type="Gene3D" id="3.40.50.1000">
    <property type="entry name" value="HAD superfamily/HAD-like"/>
    <property type="match status" value="1"/>
</dbReference>
<sequence length="256" mass="27689">MAPATSRWRSVTGTGGSCGGGRERTPSGQRSADAARVGPAGRLVGGRRGKAPDQQEGVANVLVLFDFGEVLGLPQTPKDRVRMAAVAGVELEAFNHRYWAKRQAYDKADLSDIDYWQAIAGRGLSTETIEELVQRDRASWLNLAPEVLALHADLVARGVATALFSNAPESIATAIDALPELATMKGRFFSCRLKQAKPDPKAYLTVARELKADPETVIMIDDRPVNCEGARSTGMQAIRFRNPTQLRTDLEAMLAA</sequence>
<protein>
    <recommendedName>
        <fullName evidence="3">Phosphoglycolate phosphatase</fullName>
    </recommendedName>
</protein>
<dbReference type="InterPro" id="IPR023214">
    <property type="entry name" value="HAD_sf"/>
</dbReference>
<name>A0A645EB71_9ZZZZ</name>
<proteinExistence type="predicted"/>
<dbReference type="InterPro" id="IPR006439">
    <property type="entry name" value="HAD-SF_hydro_IA"/>
</dbReference>
<dbReference type="PANTHER" id="PTHR43611">
    <property type="entry name" value="ALPHA-D-GLUCOSE 1-PHOSPHATE PHOSPHATASE"/>
    <property type="match status" value="1"/>
</dbReference>
<comment type="caution">
    <text evidence="2">The sequence shown here is derived from an EMBL/GenBank/DDBJ whole genome shotgun (WGS) entry which is preliminary data.</text>
</comment>
<dbReference type="SFLD" id="SFLDS00003">
    <property type="entry name" value="Haloacid_Dehalogenase"/>
    <property type="match status" value="1"/>
</dbReference>
<accession>A0A645EB71</accession>
<dbReference type="AlphaFoldDB" id="A0A645EB71"/>
<dbReference type="PANTHER" id="PTHR43611:SF3">
    <property type="entry name" value="FLAVIN MONONUCLEOTIDE HYDROLASE 1, CHLOROPLATIC"/>
    <property type="match status" value="1"/>
</dbReference>
<dbReference type="NCBIfam" id="TIGR01509">
    <property type="entry name" value="HAD-SF-IA-v3"/>
    <property type="match status" value="1"/>
</dbReference>
<dbReference type="EMBL" id="VSSQ01044726">
    <property type="protein sequence ID" value="MPM98581.1"/>
    <property type="molecule type" value="Genomic_DNA"/>
</dbReference>
<feature type="region of interest" description="Disordered" evidence="1">
    <location>
        <begin position="1"/>
        <end position="52"/>
    </location>
</feature>
<evidence type="ECO:0008006" key="3">
    <source>
        <dbReference type="Google" id="ProtNLM"/>
    </source>
</evidence>